<dbReference type="RefSeq" id="WP_206942218.1">
    <property type="nucleotide sequence ID" value="NZ_JAFLNF010000006.1"/>
</dbReference>
<accession>A0A939J9J3</accession>
<organism evidence="2 3">
    <name type="scientific">Roseibium limicola</name>
    <dbReference type="NCBI Taxonomy" id="2816037"/>
    <lineage>
        <taxon>Bacteria</taxon>
        <taxon>Pseudomonadati</taxon>
        <taxon>Pseudomonadota</taxon>
        <taxon>Alphaproteobacteria</taxon>
        <taxon>Hyphomicrobiales</taxon>
        <taxon>Stappiaceae</taxon>
        <taxon>Roseibium</taxon>
    </lineage>
</organism>
<evidence type="ECO:0000256" key="1">
    <source>
        <dbReference type="SAM" id="MobiDB-lite"/>
    </source>
</evidence>
<proteinExistence type="predicted"/>
<comment type="caution">
    <text evidence="2">The sequence shown here is derived from an EMBL/GenBank/DDBJ whole genome shotgun (WGS) entry which is preliminary data.</text>
</comment>
<reference evidence="2" key="1">
    <citation type="submission" date="2021-03" db="EMBL/GenBank/DDBJ databases">
        <title>Roseibium sp. CAU 1637 isolated from Incheon.</title>
        <authorList>
            <person name="Kim W."/>
        </authorList>
    </citation>
    <scope>NUCLEOTIDE SEQUENCE</scope>
    <source>
        <strain evidence="2">CAU 1637</strain>
    </source>
</reference>
<evidence type="ECO:0000313" key="3">
    <source>
        <dbReference type="Proteomes" id="UP000664779"/>
    </source>
</evidence>
<evidence type="ECO:0000313" key="2">
    <source>
        <dbReference type="EMBL" id="MBO0346446.1"/>
    </source>
</evidence>
<feature type="region of interest" description="Disordered" evidence="1">
    <location>
        <begin position="1"/>
        <end position="31"/>
    </location>
</feature>
<gene>
    <name evidence="2" type="ORF">J0X15_14530</name>
</gene>
<dbReference type="Proteomes" id="UP000664779">
    <property type="component" value="Unassembled WGS sequence"/>
</dbReference>
<feature type="compositionally biased region" description="Polar residues" evidence="1">
    <location>
        <begin position="14"/>
        <end position="31"/>
    </location>
</feature>
<dbReference type="EMBL" id="JAFLNF010000006">
    <property type="protein sequence ID" value="MBO0346446.1"/>
    <property type="molecule type" value="Genomic_DNA"/>
</dbReference>
<name>A0A939J9J3_9HYPH</name>
<sequence length="183" mass="20063">MMAITGTGLGRFASQAQENSQSSPTNGSSRSWIAELEKAVKTFAHRENATTPDVSSSSALSEIMSRYDLNNISPREIDQLADELSEAGGVSFDGLGLLVTRGEKFRMHMIESLGGDPSTFDPTRRSDLAGSMAEQRDFAAKRGDPLEWYDQTLALFDRLQEARQENATRQPADTMALLDLQSI</sequence>
<keyword evidence="3" id="KW-1185">Reference proteome</keyword>
<protein>
    <submittedName>
        <fullName evidence="2">Uncharacterized protein</fullName>
    </submittedName>
</protein>
<dbReference type="AlphaFoldDB" id="A0A939J9J3"/>